<dbReference type="Pfam" id="PF00887">
    <property type="entry name" value="ACBP"/>
    <property type="match status" value="1"/>
</dbReference>
<gene>
    <name evidence="2" type="ORF">DSM04_10441</name>
</gene>
<dbReference type="PROSITE" id="PS51228">
    <property type="entry name" value="ACB_2"/>
    <property type="match status" value="1"/>
</dbReference>
<dbReference type="GO" id="GO:0000062">
    <property type="term" value="F:fatty-acyl-CoA binding"/>
    <property type="evidence" value="ECO:0007669"/>
    <property type="project" value="InterPro"/>
</dbReference>
<feature type="domain" description="ACB" evidence="1">
    <location>
        <begin position="6"/>
        <end position="90"/>
    </location>
</feature>
<evidence type="ECO:0000313" key="3">
    <source>
        <dbReference type="Proteomes" id="UP000289821"/>
    </source>
</evidence>
<comment type="caution">
    <text evidence="2">The sequence shown here is derived from an EMBL/GenBank/DDBJ whole genome shotgun (WGS) entry which is preliminary data.</text>
</comment>
<dbReference type="Gene3D" id="1.20.80.10">
    <property type="match status" value="1"/>
</dbReference>
<evidence type="ECO:0000259" key="1">
    <source>
        <dbReference type="PROSITE" id="PS51228"/>
    </source>
</evidence>
<dbReference type="SUPFAM" id="SSF47027">
    <property type="entry name" value="Acyl-CoA binding protein"/>
    <property type="match status" value="1"/>
</dbReference>
<evidence type="ECO:0000313" key="2">
    <source>
        <dbReference type="EMBL" id="RXG13937.1"/>
    </source>
</evidence>
<name>A0A4V1KP59_9FLAO</name>
<dbReference type="OrthoDB" id="981216at2"/>
<reference evidence="2 3" key="1">
    <citation type="submission" date="2018-07" db="EMBL/GenBank/DDBJ databases">
        <title>Leeuwenhoekiella genomics.</title>
        <authorList>
            <person name="Tahon G."/>
            <person name="Willems A."/>
        </authorList>
    </citation>
    <scope>NUCLEOTIDE SEQUENCE [LARGE SCALE GENOMIC DNA]</scope>
    <source>
        <strain evidence="2 3">R-50232</strain>
    </source>
</reference>
<dbReference type="Proteomes" id="UP000289821">
    <property type="component" value="Unassembled WGS sequence"/>
</dbReference>
<keyword evidence="3" id="KW-1185">Reference proteome</keyword>
<organism evidence="2 3">
    <name type="scientific">Leeuwenhoekiella aestuarii</name>
    <dbReference type="NCBI Taxonomy" id="2249426"/>
    <lineage>
        <taxon>Bacteria</taxon>
        <taxon>Pseudomonadati</taxon>
        <taxon>Bacteroidota</taxon>
        <taxon>Flavobacteriia</taxon>
        <taxon>Flavobacteriales</taxon>
        <taxon>Flavobacteriaceae</taxon>
        <taxon>Leeuwenhoekiella</taxon>
    </lineage>
</organism>
<sequence>MNKEELERAFQDAARKASETKTVLPPDIQLLLYAHYKQGNQKSKLIPVENIKENDLRSAFKYNALIQIKGLSATEAKKEYIRLVDQYIPH</sequence>
<protein>
    <submittedName>
        <fullName evidence="2">Acyl-CoA-binding protein</fullName>
    </submittedName>
</protein>
<dbReference type="PRINTS" id="PR00689">
    <property type="entry name" value="ACOABINDINGP"/>
</dbReference>
<dbReference type="InterPro" id="IPR000582">
    <property type="entry name" value="Acyl-CoA-binding_protein"/>
</dbReference>
<dbReference type="InterPro" id="IPR035984">
    <property type="entry name" value="Acyl-CoA-binding_sf"/>
</dbReference>
<proteinExistence type="predicted"/>
<accession>A0A4V1KP59</accession>
<dbReference type="EMBL" id="QOVI01000004">
    <property type="protein sequence ID" value="RXG13937.1"/>
    <property type="molecule type" value="Genomic_DNA"/>
</dbReference>
<dbReference type="RefSeq" id="WP_128761371.1">
    <property type="nucleotide sequence ID" value="NZ_QOVI01000004.1"/>
</dbReference>
<dbReference type="InterPro" id="IPR014352">
    <property type="entry name" value="FERM/acyl-CoA-bd_prot_sf"/>
</dbReference>
<dbReference type="AlphaFoldDB" id="A0A4V1KP59"/>